<evidence type="ECO:0000313" key="2">
    <source>
        <dbReference type="Proteomes" id="UP000178977"/>
    </source>
</evidence>
<sequence>MEEKLGKLKKIGNWISAILLGNTRELIARIDERTNHILEDLKDIKPKVDDMYPKVDILWKDKVAPAHSPRRLNDYGITILNSSGIKEVIEEKKSVLLNLVKAENVKNAYDAEQTVLSVAKKLPEHCPDVIDRLKAGAFKTGANVDTVLLVGGIYLRDLIFPDLGFSVEEIDKHKTAP</sequence>
<gene>
    <name evidence="1" type="ORF">A3A44_02325</name>
</gene>
<reference evidence="1 2" key="1">
    <citation type="journal article" date="2016" name="Nat. Commun.">
        <title>Thousands of microbial genomes shed light on interconnected biogeochemical processes in an aquifer system.</title>
        <authorList>
            <person name="Anantharaman K."/>
            <person name="Brown C.T."/>
            <person name="Hug L.A."/>
            <person name="Sharon I."/>
            <person name="Castelle C.J."/>
            <person name="Probst A.J."/>
            <person name="Thomas B.C."/>
            <person name="Singh A."/>
            <person name="Wilkins M.J."/>
            <person name="Karaoz U."/>
            <person name="Brodie E.L."/>
            <person name="Williams K.H."/>
            <person name="Hubbard S.S."/>
            <person name="Banfield J.F."/>
        </authorList>
    </citation>
    <scope>NUCLEOTIDE SEQUENCE [LARGE SCALE GENOMIC DNA]</scope>
</reference>
<protein>
    <submittedName>
        <fullName evidence="1">Uncharacterized protein</fullName>
    </submittedName>
</protein>
<dbReference type="AlphaFoldDB" id="A0A1G2LDE6"/>
<organism evidence="1 2">
    <name type="scientific">Candidatus Sungbacteria bacterium RIFCSPLOWO2_01_FULL_60_25</name>
    <dbReference type="NCBI Taxonomy" id="1802281"/>
    <lineage>
        <taxon>Bacteria</taxon>
        <taxon>Candidatus Sungiibacteriota</taxon>
    </lineage>
</organism>
<dbReference type="Proteomes" id="UP000178977">
    <property type="component" value="Unassembled WGS sequence"/>
</dbReference>
<dbReference type="EMBL" id="MHQT01000020">
    <property type="protein sequence ID" value="OHA09620.1"/>
    <property type="molecule type" value="Genomic_DNA"/>
</dbReference>
<dbReference type="STRING" id="1802281.A3A44_02325"/>
<accession>A0A1G2LDE6</accession>
<proteinExistence type="predicted"/>
<comment type="caution">
    <text evidence="1">The sequence shown here is derived from an EMBL/GenBank/DDBJ whole genome shotgun (WGS) entry which is preliminary data.</text>
</comment>
<name>A0A1G2LDE6_9BACT</name>
<evidence type="ECO:0000313" key="1">
    <source>
        <dbReference type="EMBL" id="OHA09620.1"/>
    </source>
</evidence>